<proteinExistence type="predicted"/>
<reference evidence="3 4" key="1">
    <citation type="submission" date="2023-03" db="EMBL/GenBank/DDBJ databases">
        <authorList>
            <person name="Pearce D."/>
        </authorList>
    </citation>
    <scope>NUCLEOTIDE SEQUENCE [LARGE SCALE GENOMIC DNA]</scope>
    <source>
        <strain evidence="3">Msz</strain>
    </source>
</reference>
<dbReference type="Proteomes" id="UP001162030">
    <property type="component" value="Chromosome"/>
</dbReference>
<dbReference type="PANTHER" id="PTHR23150:SF19">
    <property type="entry name" value="FORMYLGLYCINE-GENERATING ENZYME"/>
    <property type="match status" value="1"/>
</dbReference>
<keyword evidence="1" id="KW-0472">Membrane</keyword>
<accession>A0ABM9HW53</accession>
<dbReference type="SUPFAM" id="SSF56436">
    <property type="entry name" value="C-type lectin-like"/>
    <property type="match status" value="2"/>
</dbReference>
<dbReference type="InterPro" id="IPR005532">
    <property type="entry name" value="SUMF_dom"/>
</dbReference>
<gene>
    <name evidence="3" type="ORF">MSZNOR_0153</name>
</gene>
<keyword evidence="1" id="KW-1133">Transmembrane helix</keyword>
<sequence>MNSRNAICKSFRNGSESNASHAHGTSRRTTKTRYVMVVVSLTGLLNANDGVCNPVGDDSTGFVLVDHPGNPPDPKTGCGKVDYPFEISRYEVTNEQYAEFLNAVARYGDSKGLYSELMEQHFFGGIRAEVRDGQIHYSVKPGYARLPVTFVSWFDAIRYANWLHFGRPNSGHSVLGTTEGNATVGAYDTSELERLGNSANIRRNVNALYWIPNCNEWIKAGFYDYARQDYWEFATGSDKKPSASAPTDRFNSANFYSERWAAPFPHLTEVGSYSGSGSSFGTFDQAGNAMEWVEDRNGSGRMALGGSLVMYESALRRTYRDSEMPDQKLATFGFRVARTPQAIDPVGTATPRPLMNPDPVGPSKKAILPAATAVPDVHDNGHNETDMVFVKVGYPGNDKDPLYGHGCVPYSFEIGKYEITNRQYADFLNAVASKSDPFRLFHEDMQSGVVGGIVRRKNGDEFVYSAKPGWEERPVTYLSWYMLARMANWYHYGNPRTGRSELGTTEGNDSHGAYDTRSFPTTPGAIVEFSKLPDRRNPGARYWIPSNDEWYKAAYFDPLKPGVRKYWDYPLMTDNAPNNSAPPGDRNTANYQTTQLGIGEPWYVARVNDYPYAASFFGVQGMAGNVWEWIEDWRSQGRGKCWRCDEWTRGLRGGSFNYSYLGLHALNLDPGDPAHGYFVYGGRLARASSDEMETAAEASCARLDSIFRNLTPRAAAVYGMVVGVGASLLTGLTVFGIRRYGKSQRIG</sequence>
<evidence type="ECO:0000259" key="2">
    <source>
        <dbReference type="Pfam" id="PF03781"/>
    </source>
</evidence>
<organism evidence="3 4">
    <name type="scientific">Methylocaldum szegediense</name>
    <dbReference type="NCBI Taxonomy" id="73780"/>
    <lineage>
        <taxon>Bacteria</taxon>
        <taxon>Pseudomonadati</taxon>
        <taxon>Pseudomonadota</taxon>
        <taxon>Gammaproteobacteria</taxon>
        <taxon>Methylococcales</taxon>
        <taxon>Methylococcaceae</taxon>
        <taxon>Methylocaldum</taxon>
    </lineage>
</organism>
<feature type="transmembrane region" description="Helical" evidence="1">
    <location>
        <begin position="715"/>
        <end position="737"/>
    </location>
</feature>
<dbReference type="InterPro" id="IPR051043">
    <property type="entry name" value="Sulfatase_Mod_Factor_Kinase"/>
</dbReference>
<dbReference type="InterPro" id="IPR042095">
    <property type="entry name" value="SUMF_sf"/>
</dbReference>
<evidence type="ECO:0000313" key="4">
    <source>
        <dbReference type="Proteomes" id="UP001162030"/>
    </source>
</evidence>
<keyword evidence="4" id="KW-1185">Reference proteome</keyword>
<dbReference type="InterPro" id="IPR016187">
    <property type="entry name" value="CTDL_fold"/>
</dbReference>
<feature type="domain" description="Sulfatase-modifying factor enzyme-like" evidence="2">
    <location>
        <begin position="83"/>
        <end position="338"/>
    </location>
</feature>
<protein>
    <recommendedName>
        <fullName evidence="2">Sulfatase-modifying factor enzyme-like domain-containing protein</fullName>
    </recommendedName>
</protein>
<keyword evidence="1" id="KW-0812">Transmembrane</keyword>
<name>A0ABM9HW53_9GAMM</name>
<dbReference type="EMBL" id="OX458333">
    <property type="protein sequence ID" value="CAI8724242.1"/>
    <property type="molecule type" value="Genomic_DNA"/>
</dbReference>
<evidence type="ECO:0000313" key="3">
    <source>
        <dbReference type="EMBL" id="CAI8724242.1"/>
    </source>
</evidence>
<dbReference type="PANTHER" id="PTHR23150">
    <property type="entry name" value="SULFATASE MODIFYING FACTOR 1, 2"/>
    <property type="match status" value="1"/>
</dbReference>
<dbReference type="Gene3D" id="3.90.1580.10">
    <property type="entry name" value="paralog of FGE (formylglycine-generating enzyme)"/>
    <property type="match status" value="2"/>
</dbReference>
<dbReference type="Pfam" id="PF03781">
    <property type="entry name" value="FGE-sulfatase"/>
    <property type="match status" value="2"/>
</dbReference>
<feature type="domain" description="Sulfatase-modifying factor enzyme-like" evidence="2">
    <location>
        <begin position="406"/>
        <end position="635"/>
    </location>
</feature>
<evidence type="ECO:0000256" key="1">
    <source>
        <dbReference type="SAM" id="Phobius"/>
    </source>
</evidence>